<gene>
    <name evidence="1" type="ORF">Glove_469g28</name>
</gene>
<evidence type="ECO:0000313" key="2">
    <source>
        <dbReference type="Proteomes" id="UP000266861"/>
    </source>
</evidence>
<dbReference type="EMBL" id="PQFF01000411">
    <property type="protein sequence ID" value="RHZ51811.1"/>
    <property type="molecule type" value="Genomic_DNA"/>
</dbReference>
<name>A0A397GLB8_9GLOM</name>
<protein>
    <submittedName>
        <fullName evidence="1">Uncharacterized protein</fullName>
    </submittedName>
</protein>
<accession>A0A397GLB8</accession>
<sequence>MALNIAYSYSNGIGAEKTEEKAFETYLKSVDFKCREKSSLSGNINAQYQENGMGVDKSRI</sequence>
<dbReference type="OrthoDB" id="272077at2759"/>
<comment type="caution">
    <text evidence="1">The sequence shown here is derived from an EMBL/GenBank/DDBJ whole genome shotgun (WGS) entry which is preliminary data.</text>
</comment>
<reference evidence="1 2" key="1">
    <citation type="submission" date="2018-08" db="EMBL/GenBank/DDBJ databases">
        <title>Genome and evolution of the arbuscular mycorrhizal fungus Diversispora epigaea (formerly Glomus versiforme) and its bacterial endosymbionts.</title>
        <authorList>
            <person name="Sun X."/>
            <person name="Fei Z."/>
            <person name="Harrison M."/>
        </authorList>
    </citation>
    <scope>NUCLEOTIDE SEQUENCE [LARGE SCALE GENOMIC DNA]</scope>
    <source>
        <strain evidence="1 2">IT104</strain>
    </source>
</reference>
<keyword evidence="2" id="KW-1185">Reference proteome</keyword>
<dbReference type="Proteomes" id="UP000266861">
    <property type="component" value="Unassembled WGS sequence"/>
</dbReference>
<dbReference type="AlphaFoldDB" id="A0A397GLB8"/>
<evidence type="ECO:0000313" key="1">
    <source>
        <dbReference type="EMBL" id="RHZ51811.1"/>
    </source>
</evidence>
<proteinExistence type="predicted"/>
<organism evidence="1 2">
    <name type="scientific">Diversispora epigaea</name>
    <dbReference type="NCBI Taxonomy" id="1348612"/>
    <lineage>
        <taxon>Eukaryota</taxon>
        <taxon>Fungi</taxon>
        <taxon>Fungi incertae sedis</taxon>
        <taxon>Mucoromycota</taxon>
        <taxon>Glomeromycotina</taxon>
        <taxon>Glomeromycetes</taxon>
        <taxon>Diversisporales</taxon>
        <taxon>Diversisporaceae</taxon>
        <taxon>Diversispora</taxon>
    </lineage>
</organism>